<protein>
    <submittedName>
        <fullName evidence="7">(salmon louse) hypothetical protein</fullName>
    </submittedName>
</protein>
<dbReference type="Pfam" id="PF21365">
    <property type="entry name" value="Glyco_hydro_31_3rd"/>
    <property type="match status" value="1"/>
</dbReference>
<dbReference type="OrthoDB" id="6379037at2759"/>
<dbReference type="EMBL" id="HG994593">
    <property type="protein sequence ID" value="CAF2845939.1"/>
    <property type="molecule type" value="Genomic_DNA"/>
</dbReference>
<dbReference type="SUPFAM" id="SSF51445">
    <property type="entry name" value="(Trans)glycosidases"/>
    <property type="match status" value="1"/>
</dbReference>
<gene>
    <name evidence="7" type="ORF">LSAA_4799</name>
</gene>
<reference evidence="7" key="1">
    <citation type="submission" date="2021-02" db="EMBL/GenBank/DDBJ databases">
        <authorList>
            <person name="Bekaert M."/>
        </authorList>
    </citation>
    <scope>NUCLEOTIDE SEQUENCE</scope>
    <source>
        <strain evidence="7">IoA-00</strain>
    </source>
</reference>
<keyword evidence="2" id="KW-0326">Glycosidase</keyword>
<keyword evidence="2" id="KW-0378">Hydrolase</keyword>
<dbReference type="InterPro" id="IPR013780">
    <property type="entry name" value="Glyco_hydro_b"/>
</dbReference>
<feature type="domain" description="Glycosyl hydrolase family 31 C-terminal" evidence="6">
    <location>
        <begin position="831"/>
        <end position="919"/>
    </location>
</feature>
<dbReference type="Proteomes" id="UP000675881">
    <property type="component" value="Chromosome 14"/>
</dbReference>
<evidence type="ECO:0000313" key="8">
    <source>
        <dbReference type="Proteomes" id="UP000675881"/>
    </source>
</evidence>
<evidence type="ECO:0000256" key="1">
    <source>
        <dbReference type="ARBA" id="ARBA00007806"/>
    </source>
</evidence>
<feature type="region of interest" description="Disordered" evidence="3">
    <location>
        <begin position="1"/>
        <end position="68"/>
    </location>
</feature>
<evidence type="ECO:0000259" key="6">
    <source>
        <dbReference type="Pfam" id="PF21365"/>
    </source>
</evidence>
<evidence type="ECO:0000313" key="7">
    <source>
        <dbReference type="EMBL" id="CAF2845939.1"/>
    </source>
</evidence>
<proteinExistence type="inferred from homology"/>
<organism evidence="7 8">
    <name type="scientific">Lepeophtheirus salmonis</name>
    <name type="common">Salmon louse</name>
    <name type="synonym">Caligus salmonis</name>
    <dbReference type="NCBI Taxonomy" id="72036"/>
    <lineage>
        <taxon>Eukaryota</taxon>
        <taxon>Metazoa</taxon>
        <taxon>Ecdysozoa</taxon>
        <taxon>Arthropoda</taxon>
        <taxon>Crustacea</taxon>
        <taxon>Multicrustacea</taxon>
        <taxon>Hexanauplia</taxon>
        <taxon>Copepoda</taxon>
        <taxon>Siphonostomatoida</taxon>
        <taxon>Caligidae</taxon>
        <taxon>Lepeophtheirus</taxon>
    </lineage>
</organism>
<feature type="transmembrane region" description="Helical" evidence="4">
    <location>
        <begin position="302"/>
        <end position="322"/>
    </location>
</feature>
<accession>A0A7R8CQ96</accession>
<feature type="compositionally biased region" description="Low complexity" evidence="3">
    <location>
        <begin position="33"/>
        <end position="47"/>
    </location>
</feature>
<dbReference type="InterPro" id="IPR017853">
    <property type="entry name" value="GH"/>
</dbReference>
<keyword evidence="4" id="KW-1133">Transmembrane helix</keyword>
<dbReference type="PANTHER" id="PTHR43053:SF6">
    <property type="entry name" value="SITS-BINDING PROTEIN"/>
    <property type="match status" value="1"/>
</dbReference>
<comment type="similarity">
    <text evidence="1 2">Belongs to the glycosyl hydrolase 31 family.</text>
</comment>
<dbReference type="AlphaFoldDB" id="A0A7R8CQ96"/>
<evidence type="ECO:0000256" key="4">
    <source>
        <dbReference type="SAM" id="Phobius"/>
    </source>
</evidence>
<evidence type="ECO:0000256" key="3">
    <source>
        <dbReference type="SAM" id="MobiDB-lite"/>
    </source>
</evidence>
<feature type="compositionally biased region" description="Polar residues" evidence="3">
    <location>
        <begin position="10"/>
        <end position="26"/>
    </location>
</feature>
<keyword evidence="4" id="KW-0472">Membrane</keyword>
<evidence type="ECO:0000256" key="2">
    <source>
        <dbReference type="RuleBase" id="RU361185"/>
    </source>
</evidence>
<sequence>MNMDLRRTSWKNSLKANGRTKQNSFGSMEWDFSESSSTTESPPTIGSPSPPTTPTGRKRTIERSPSIKFSNEDKVVRIPRKESVMNHPISLKINPYSQYTSFQQSSSIIDSDMLAILPRKKLRKCAQEIVFEITPPNDDEDFNTIDKLKTQTNIMYYLKRRLSVINEKAPSSREEEDDEEDDIPEEEPSPDDEKTNDELDGVTKESRPPKDGSTITKEDGTEEEKEPLQEQTAISLEKEDIPYIAPRPRAYTAGASISTEKFDTLSLSSLKRYTSVTSLVSNAMDRVNHAVIPIRKSEVIKLQIFVTVLFLLIVLFVGTAHVTHYRHVGEMRLFGRVKLEESLGRIFIFNAEDALTVEAELGGQFTQGVHPYPCKNTQNTKKGSSSFNLTDSSLKNEELSPKKEDNICIEWKNQARLEMKKSLLKEGMNCYSLHWQSLHEDVSPIDCFPVGKDHGHWYGGGETAGAAWPLDKGQIRNSPFVTGDEDNTEWGNVIKKYFLNSKGFSLTIEDHTPLFVSMNESKFCIQARFDNFAYYYHRFNLPRLNYTICVEQDIKTRSPFGNSTLKNEGFPVSHDLLEKYIEEVLGRRKFQNDNDRGYLLLDHRWQKYMGDFEFNNKAFPDIKKTLQIIKDSGFQLVLTVNPYVSTESKNFRVGVQKEIFVKERNSPKNVPALTWFDNIPSTAFLDITNNMTVQWLQTRLEKLSKTLNNEALFYLDIGNTFHVPTYFNFSVPLDNPDLYGEHFTKHVMDQVPVIGVSGASSKRPKAPAFVFLSTPKSNWSNLQTIIPKIQPPTLYPLTKISKVAKKLKSIRKDIVNPCLLTFSNGAMQTSLPVIRPLWMLNPNDSVALTIDDQFMIGDSILVAPVLEEGKRKRDIYLPTGSGKKAIWKSGFNGGNFFKGGRWLRDVEAKLEDVMFFIRQKNDTLPEL</sequence>
<dbReference type="InterPro" id="IPR050985">
    <property type="entry name" value="Alpha-glycosidase_related"/>
</dbReference>
<dbReference type="Pfam" id="PF01055">
    <property type="entry name" value="Glyco_hydro_31_2nd"/>
    <property type="match status" value="1"/>
</dbReference>
<feature type="domain" description="Glycoside hydrolase family 31 TIM barrel" evidence="5">
    <location>
        <begin position="600"/>
        <end position="706"/>
    </location>
</feature>
<dbReference type="InterPro" id="IPR000322">
    <property type="entry name" value="Glyco_hydro_31_TIM"/>
</dbReference>
<feature type="region of interest" description="Disordered" evidence="3">
    <location>
        <begin position="167"/>
        <end position="239"/>
    </location>
</feature>
<dbReference type="PANTHER" id="PTHR43053">
    <property type="entry name" value="GLYCOSIDASE FAMILY 31"/>
    <property type="match status" value="1"/>
</dbReference>
<dbReference type="Gene3D" id="2.60.40.1180">
    <property type="entry name" value="Golgi alpha-mannosidase II"/>
    <property type="match status" value="1"/>
</dbReference>
<dbReference type="InterPro" id="IPR048395">
    <property type="entry name" value="Glyco_hydro_31_C"/>
</dbReference>
<dbReference type="GO" id="GO:0005975">
    <property type="term" value="P:carbohydrate metabolic process"/>
    <property type="evidence" value="ECO:0007669"/>
    <property type="project" value="InterPro"/>
</dbReference>
<feature type="compositionally biased region" description="Basic and acidic residues" evidence="3">
    <location>
        <begin position="191"/>
        <end position="210"/>
    </location>
</feature>
<dbReference type="SUPFAM" id="SSF51011">
    <property type="entry name" value="Glycosyl hydrolase domain"/>
    <property type="match status" value="1"/>
</dbReference>
<feature type="compositionally biased region" description="Acidic residues" evidence="3">
    <location>
        <begin position="174"/>
        <end position="190"/>
    </location>
</feature>
<keyword evidence="4" id="KW-0812">Transmembrane</keyword>
<dbReference type="Gene3D" id="3.20.20.80">
    <property type="entry name" value="Glycosidases"/>
    <property type="match status" value="2"/>
</dbReference>
<name>A0A7R8CQ96_LEPSM</name>
<evidence type="ECO:0000259" key="5">
    <source>
        <dbReference type="Pfam" id="PF01055"/>
    </source>
</evidence>
<dbReference type="GO" id="GO:0004553">
    <property type="term" value="F:hydrolase activity, hydrolyzing O-glycosyl compounds"/>
    <property type="evidence" value="ECO:0007669"/>
    <property type="project" value="InterPro"/>
</dbReference>
<keyword evidence="8" id="KW-1185">Reference proteome</keyword>